<evidence type="ECO:0000313" key="7">
    <source>
        <dbReference type="Proteomes" id="UP000001064"/>
    </source>
</evidence>
<dbReference type="PANTHER" id="PTHR10784">
    <property type="entry name" value="TRANSLATION INITIATION FACTOR 6"/>
    <property type="match status" value="1"/>
</dbReference>
<name>F0ZT22_DICPU</name>
<dbReference type="GO" id="GO:1902626">
    <property type="term" value="P:assembly of large subunit precursor of preribosome"/>
    <property type="evidence" value="ECO:0000318"/>
    <property type="project" value="GO_Central"/>
</dbReference>
<dbReference type="STRING" id="5786.F0ZT22"/>
<comment type="subcellular location">
    <subcellularLocation>
        <location evidence="5">Cytoplasm</location>
    </subcellularLocation>
    <subcellularLocation>
        <location evidence="5">Nucleus</location>
        <location evidence="5">Nucleolus</location>
    </subcellularLocation>
    <text evidence="5">Shuttles between cytoplasm and nucleus/nucleolus.</text>
</comment>
<dbReference type="PIRSF" id="PIRSF006413">
    <property type="entry name" value="IF-6"/>
    <property type="match status" value="1"/>
</dbReference>
<dbReference type="SUPFAM" id="SSF55909">
    <property type="entry name" value="Pentein"/>
    <property type="match status" value="1"/>
</dbReference>
<dbReference type="HAMAP" id="MF_00032">
    <property type="entry name" value="eIF_6"/>
    <property type="match status" value="1"/>
</dbReference>
<dbReference type="RefSeq" id="XP_003290568.1">
    <property type="nucleotide sequence ID" value="XM_003290520.1"/>
</dbReference>
<dbReference type="GO" id="GO:0005829">
    <property type="term" value="C:cytosol"/>
    <property type="evidence" value="ECO:0000318"/>
    <property type="project" value="GO_Central"/>
</dbReference>
<dbReference type="SMART" id="SM00654">
    <property type="entry name" value="eIF6"/>
    <property type="match status" value="1"/>
</dbReference>
<evidence type="ECO:0000256" key="3">
    <source>
        <dbReference type="ARBA" id="ARBA00022917"/>
    </source>
</evidence>
<dbReference type="Gene3D" id="3.75.10.10">
    <property type="entry name" value="L-arginine/glycine Amidinotransferase, Chain A"/>
    <property type="match status" value="1"/>
</dbReference>
<dbReference type="Pfam" id="PF01912">
    <property type="entry name" value="eIF-6"/>
    <property type="match status" value="1"/>
</dbReference>
<sequence>MASSITRIQYENSCDVGVFSKLTNKYCLVGQCASKQFLHMFDVKLADHIPVIETSIAGTRIVGRLTAGNKNGLLLPNTATDQELQQIRNSLPDEVVVQRVEERFSALGNCIATNDYVALIHPDIDRETEEIIADVLGVEVFRQTVSSNVLVGTYCALTNQGALVHPMTSIADQDELSSLLQVPVVAGTVNRGNECVAAGCVVNDWTAFVGADTTATEISVIESIFHLQGAQPQNIISKIRNSIVDNV</sequence>
<dbReference type="CDD" id="cd00527">
    <property type="entry name" value="IF6"/>
    <property type="match status" value="1"/>
</dbReference>
<keyword evidence="3 5" id="KW-0648">Protein biosynthesis</keyword>
<reference evidence="7" key="1">
    <citation type="journal article" date="2011" name="Genome Biol.">
        <title>Comparative genomics of the social amoebae Dictyostelium discoideum and Dictyostelium purpureum.</title>
        <authorList>
            <consortium name="US DOE Joint Genome Institute (JGI-PGF)"/>
            <person name="Sucgang R."/>
            <person name="Kuo A."/>
            <person name="Tian X."/>
            <person name="Salerno W."/>
            <person name="Parikh A."/>
            <person name="Feasley C.L."/>
            <person name="Dalin E."/>
            <person name="Tu H."/>
            <person name="Huang E."/>
            <person name="Barry K."/>
            <person name="Lindquist E."/>
            <person name="Shapiro H."/>
            <person name="Bruce D."/>
            <person name="Schmutz J."/>
            <person name="Salamov A."/>
            <person name="Fey P."/>
            <person name="Gaudet P."/>
            <person name="Anjard C."/>
            <person name="Babu M.M."/>
            <person name="Basu S."/>
            <person name="Bushmanova Y."/>
            <person name="van der Wel H."/>
            <person name="Katoh-Kurasawa M."/>
            <person name="Dinh C."/>
            <person name="Coutinho P.M."/>
            <person name="Saito T."/>
            <person name="Elias M."/>
            <person name="Schaap P."/>
            <person name="Kay R.R."/>
            <person name="Henrissat B."/>
            <person name="Eichinger L."/>
            <person name="Rivero F."/>
            <person name="Putnam N.H."/>
            <person name="West C.M."/>
            <person name="Loomis W.F."/>
            <person name="Chisholm R.L."/>
            <person name="Shaulsky G."/>
            <person name="Strassmann J.E."/>
            <person name="Queller D.C."/>
            <person name="Kuspa A."/>
            <person name="Grigoriev I.V."/>
        </authorList>
    </citation>
    <scope>NUCLEOTIDE SEQUENCE [LARGE SCALE GENOMIC DNA]</scope>
    <source>
        <strain evidence="7">QSDP1</strain>
    </source>
</reference>
<dbReference type="InParanoid" id="F0ZT22"/>
<dbReference type="EMBL" id="GL871167">
    <property type="protein sequence ID" value="EGC32920.1"/>
    <property type="molecule type" value="Genomic_DNA"/>
</dbReference>
<evidence type="ECO:0000313" key="6">
    <source>
        <dbReference type="EMBL" id="EGC32920.1"/>
    </source>
</evidence>
<comment type="similarity">
    <text evidence="5">Belongs to the eIF-6 family.</text>
</comment>
<evidence type="ECO:0000256" key="4">
    <source>
        <dbReference type="ARBA" id="ARBA00023242"/>
    </source>
</evidence>
<dbReference type="FunFam" id="3.75.10.10:FF:000001">
    <property type="entry name" value="Eukaryotic translation initiation factor 6"/>
    <property type="match status" value="1"/>
</dbReference>
<dbReference type="GO" id="GO:0042256">
    <property type="term" value="P:cytosolic ribosome assembly"/>
    <property type="evidence" value="ECO:0007669"/>
    <property type="project" value="UniProtKB-UniRule"/>
</dbReference>
<evidence type="ECO:0000256" key="2">
    <source>
        <dbReference type="ARBA" id="ARBA00022540"/>
    </source>
</evidence>
<dbReference type="GO" id="GO:0005730">
    <property type="term" value="C:nucleolus"/>
    <property type="evidence" value="ECO:0007669"/>
    <property type="project" value="UniProtKB-SubCell"/>
</dbReference>
<dbReference type="GO" id="GO:0000054">
    <property type="term" value="P:ribosomal subunit export from nucleus"/>
    <property type="evidence" value="ECO:0000318"/>
    <property type="project" value="GO_Central"/>
</dbReference>
<dbReference type="GO" id="GO:0000470">
    <property type="term" value="P:maturation of LSU-rRNA"/>
    <property type="evidence" value="ECO:0000318"/>
    <property type="project" value="GO_Central"/>
</dbReference>
<dbReference type="AlphaFoldDB" id="F0ZT22"/>
<dbReference type="eggNOG" id="KOG3185">
    <property type="taxonomic scope" value="Eukaryota"/>
</dbReference>
<keyword evidence="2 5" id="KW-0396">Initiation factor</keyword>
<dbReference type="FunCoup" id="F0ZT22">
    <property type="interactions" value="787"/>
</dbReference>
<keyword evidence="7" id="KW-1185">Reference proteome</keyword>
<evidence type="ECO:0000256" key="5">
    <source>
        <dbReference type="HAMAP-Rule" id="MF_03132"/>
    </source>
</evidence>
<dbReference type="GO" id="GO:0000460">
    <property type="term" value="P:maturation of 5.8S rRNA"/>
    <property type="evidence" value="ECO:0000318"/>
    <property type="project" value="GO_Central"/>
</dbReference>
<dbReference type="OMA" id="WCAFCGM"/>
<protein>
    <recommendedName>
        <fullName evidence="5">Eukaryotic translation initiation factor 6</fullName>
        <shortName evidence="5">eIF-6</shortName>
    </recommendedName>
</protein>
<dbReference type="GO" id="GO:0005634">
    <property type="term" value="C:nucleus"/>
    <property type="evidence" value="ECO:0000318"/>
    <property type="project" value="GO_Central"/>
</dbReference>
<keyword evidence="5" id="KW-0690">Ribosome biogenesis</keyword>
<comment type="function">
    <text evidence="5">Binds to the 60S ribosomal subunit and prevents its association with the 40S ribosomal subunit to form the 80S initiation complex in the cytoplasm. May also be involved in ribosome biogenesis.</text>
</comment>
<comment type="subunit">
    <text evidence="5">Monomer. Associates with the 60S ribosomal subunit.</text>
</comment>
<dbReference type="Proteomes" id="UP000001064">
    <property type="component" value="Unassembled WGS sequence"/>
</dbReference>
<dbReference type="GeneID" id="10508040"/>
<dbReference type="GO" id="GO:0003743">
    <property type="term" value="F:translation initiation factor activity"/>
    <property type="evidence" value="ECO:0007669"/>
    <property type="project" value="UniProtKB-UniRule"/>
</dbReference>
<dbReference type="OrthoDB" id="4155914at2759"/>
<proteinExistence type="inferred from homology"/>
<dbReference type="NCBIfam" id="TIGR00323">
    <property type="entry name" value="eIF-6"/>
    <property type="match status" value="1"/>
</dbReference>
<evidence type="ECO:0000256" key="1">
    <source>
        <dbReference type="ARBA" id="ARBA00022490"/>
    </source>
</evidence>
<keyword evidence="1 5" id="KW-0963">Cytoplasm</keyword>
<organism evidence="6 7">
    <name type="scientific">Dictyostelium purpureum</name>
    <name type="common">Slime mold</name>
    <dbReference type="NCBI Taxonomy" id="5786"/>
    <lineage>
        <taxon>Eukaryota</taxon>
        <taxon>Amoebozoa</taxon>
        <taxon>Evosea</taxon>
        <taxon>Eumycetozoa</taxon>
        <taxon>Dictyostelia</taxon>
        <taxon>Dictyosteliales</taxon>
        <taxon>Dictyosteliaceae</taxon>
        <taxon>Dictyostelium</taxon>
    </lineage>
</organism>
<dbReference type="KEGG" id="dpp:DICPUDRAFT_81293"/>
<keyword evidence="4 5" id="KW-0539">Nucleus</keyword>
<dbReference type="InterPro" id="IPR002769">
    <property type="entry name" value="eIF6"/>
</dbReference>
<gene>
    <name evidence="5" type="primary">EIF6</name>
    <name evidence="6" type="ORF">DICPUDRAFT_81293</name>
</gene>
<accession>F0ZT22</accession>
<dbReference type="GO" id="GO:0043023">
    <property type="term" value="F:ribosomal large subunit binding"/>
    <property type="evidence" value="ECO:0000318"/>
    <property type="project" value="GO_Central"/>
</dbReference>
<dbReference type="VEuPathDB" id="AmoebaDB:DICPUDRAFT_81293"/>